<dbReference type="EMBL" id="SJJR01000006">
    <property type="protein sequence ID" value="TCB97578.1"/>
    <property type="molecule type" value="Genomic_DNA"/>
</dbReference>
<accession>A0A4R0GPZ6</accession>
<protein>
    <recommendedName>
        <fullName evidence="3">Head fiber protein</fullName>
    </recommendedName>
</protein>
<evidence type="ECO:0008006" key="3">
    <source>
        <dbReference type="Google" id="ProtNLM"/>
    </source>
</evidence>
<proteinExistence type="predicted"/>
<sequence>MTVHGEYTGVVRNHPALSGMPAAPVANVTTANADGTYGTEEAALINELKTKVNALLASLRAAGVLDE</sequence>
<dbReference type="Proteomes" id="UP000292274">
    <property type="component" value="Unassembled WGS sequence"/>
</dbReference>
<gene>
    <name evidence="1" type="ORF">E0H26_11710</name>
</gene>
<evidence type="ECO:0000313" key="2">
    <source>
        <dbReference type="Proteomes" id="UP000292274"/>
    </source>
</evidence>
<name>A0A4R0GPZ6_9ACTN</name>
<keyword evidence="2" id="KW-1185">Reference proteome</keyword>
<dbReference type="AlphaFoldDB" id="A0A4R0GPZ6"/>
<organism evidence="1 2">
    <name type="scientific">Micromonospora zingiberis</name>
    <dbReference type="NCBI Taxonomy" id="2053011"/>
    <lineage>
        <taxon>Bacteria</taxon>
        <taxon>Bacillati</taxon>
        <taxon>Actinomycetota</taxon>
        <taxon>Actinomycetes</taxon>
        <taxon>Micromonosporales</taxon>
        <taxon>Micromonosporaceae</taxon>
        <taxon>Micromonospora</taxon>
    </lineage>
</organism>
<reference evidence="1 2" key="1">
    <citation type="submission" date="2019-02" db="EMBL/GenBank/DDBJ databases">
        <title>Jishengella sp. nov., isolated from a root of Zingiber montanum.</title>
        <authorList>
            <person name="Kuncharoen N."/>
            <person name="Kudo T."/>
            <person name="Masahiro Y."/>
            <person name="Ohkuma M."/>
            <person name="Tanasupawat S."/>
        </authorList>
    </citation>
    <scope>NUCLEOTIDE SEQUENCE [LARGE SCALE GENOMIC DNA]</scope>
    <source>
        <strain evidence="1 2">PLAI 1-1</strain>
    </source>
</reference>
<dbReference type="RefSeq" id="WP_131303625.1">
    <property type="nucleotide sequence ID" value="NZ_SJJR01000006.1"/>
</dbReference>
<evidence type="ECO:0000313" key="1">
    <source>
        <dbReference type="EMBL" id="TCB97578.1"/>
    </source>
</evidence>
<comment type="caution">
    <text evidence="1">The sequence shown here is derived from an EMBL/GenBank/DDBJ whole genome shotgun (WGS) entry which is preliminary data.</text>
</comment>